<keyword evidence="6" id="KW-0812">Transmembrane</keyword>
<evidence type="ECO:0000256" key="10">
    <source>
        <dbReference type="ARBA" id="ARBA00022989"/>
    </source>
</evidence>
<dbReference type="InterPro" id="IPR001563">
    <property type="entry name" value="Peptidase_S10"/>
</dbReference>
<keyword evidence="8 15" id="KW-0732">Signal</keyword>
<dbReference type="EC" id="3.4.16.-" evidence="15"/>
<keyword evidence="5 15" id="KW-0645">Protease</keyword>
<keyword evidence="13" id="KW-0325">Glycoprotein</keyword>
<reference evidence="17" key="1">
    <citation type="submission" date="2017-03" db="EMBL/GenBank/DDBJ databases">
        <authorList>
            <person name="Sharma R."/>
            <person name="Thines M."/>
        </authorList>
    </citation>
    <scope>NUCLEOTIDE SEQUENCE [LARGE SCALE GENOMIC DNA]</scope>
</reference>
<comment type="catalytic activity">
    <reaction evidence="1">
        <text>Preferential release of a C-terminal arginine or lysine residue.</text>
        <dbReference type="EC" id="3.4.16.6"/>
    </reaction>
</comment>
<sequence length="502" mass="54118">MGSTSRVIFALLHFLTVVIACGTENSPNIAASLGTNATRFAVGNLPDLGFELPQSWAGQISVPGTTNDELFFWLFAAEDQSLSDDLIIWLNGGPGCSSLDGLTSENGPLAFYANLTVPNENPYSWTKLANVVYIDQPVGTGYSDGSDQATTNAQVTADFYSWLTAFYEVFPALKSKGTHLIGESYAGVFIPYFTQAILANQAKLALNLKSIAIGDGSMGNYAAMTDVTAVEYLEEHNMILGLPNDILTTLKDASQACGFTDVLGQLSYPPKGKIVIPGNPEDDNFKRSVEGRQASNTTDSCNINPTTAALVNSTIYGTCYGGCATWSAAADYLTATRPCFSVYNIEYICANFPSTTPFTEYLSLRGVREAIHAPNKTFADCNMTILDTLALELVTPPAYSLIPSILEAGIPIHLYSGDYDLLLNHIGTELVIQNMTWCGKQGFQSPPDKNFTVDGQVAGNWGYERGLSYHHILHAGHAVPHDQPASAFAFVRDFVVGDAGYR</sequence>
<evidence type="ECO:0000256" key="11">
    <source>
        <dbReference type="ARBA" id="ARBA00023034"/>
    </source>
</evidence>
<feature type="chain" id="PRO_5010603033" description="Carboxypeptidase" evidence="15">
    <location>
        <begin position="21"/>
        <end position="502"/>
    </location>
</feature>
<evidence type="ECO:0000256" key="3">
    <source>
        <dbReference type="ARBA" id="ARBA00009431"/>
    </source>
</evidence>
<dbReference type="GO" id="GO:0006915">
    <property type="term" value="P:apoptotic process"/>
    <property type="evidence" value="ECO:0007669"/>
    <property type="project" value="UniProtKB-KW"/>
</dbReference>
<dbReference type="GO" id="GO:0005802">
    <property type="term" value="C:trans-Golgi network"/>
    <property type="evidence" value="ECO:0007669"/>
    <property type="project" value="TreeGrafter"/>
</dbReference>
<keyword evidence="12" id="KW-0472">Membrane</keyword>
<keyword evidence="7" id="KW-0053">Apoptosis</keyword>
<keyword evidence="10" id="KW-1133">Transmembrane helix</keyword>
<feature type="signal peptide" evidence="15">
    <location>
        <begin position="1"/>
        <end position="20"/>
    </location>
</feature>
<comment type="function">
    <text evidence="14">Protease with a carboxypeptidase B-like function involved in the C-terminal processing of the lysine and arginine residues from protein precursors. Promotes cell fusion and is involved in the programmed cell death.</text>
</comment>
<dbReference type="EMBL" id="FWEW01003742">
    <property type="protein sequence ID" value="SLM40888.1"/>
    <property type="molecule type" value="Genomic_DNA"/>
</dbReference>
<evidence type="ECO:0000256" key="5">
    <source>
        <dbReference type="ARBA" id="ARBA00022670"/>
    </source>
</evidence>
<dbReference type="PROSITE" id="PS51257">
    <property type="entry name" value="PROKAR_LIPOPROTEIN"/>
    <property type="match status" value="1"/>
</dbReference>
<evidence type="ECO:0000256" key="4">
    <source>
        <dbReference type="ARBA" id="ARBA00022645"/>
    </source>
</evidence>
<dbReference type="AlphaFoldDB" id="A0A1W5DCK7"/>
<dbReference type="InterPro" id="IPR029058">
    <property type="entry name" value="AB_hydrolase_fold"/>
</dbReference>
<evidence type="ECO:0000256" key="9">
    <source>
        <dbReference type="ARBA" id="ARBA00022801"/>
    </source>
</evidence>
<evidence type="ECO:0000256" key="14">
    <source>
        <dbReference type="ARBA" id="ARBA00037042"/>
    </source>
</evidence>
<protein>
    <recommendedName>
        <fullName evidence="15">Carboxypeptidase</fullName>
        <ecNumber evidence="15">3.4.16.-</ecNumber>
    </recommendedName>
</protein>
<evidence type="ECO:0000256" key="1">
    <source>
        <dbReference type="ARBA" id="ARBA00001003"/>
    </source>
</evidence>
<keyword evidence="9 15" id="KW-0378">Hydrolase</keyword>
<evidence type="ECO:0000256" key="13">
    <source>
        <dbReference type="ARBA" id="ARBA00023180"/>
    </source>
</evidence>
<dbReference type="Proteomes" id="UP000192927">
    <property type="component" value="Unassembled WGS sequence"/>
</dbReference>
<dbReference type="GO" id="GO:0006508">
    <property type="term" value="P:proteolysis"/>
    <property type="evidence" value="ECO:0007669"/>
    <property type="project" value="UniProtKB-KW"/>
</dbReference>
<evidence type="ECO:0000256" key="15">
    <source>
        <dbReference type="RuleBase" id="RU361156"/>
    </source>
</evidence>
<dbReference type="PRINTS" id="PR00724">
    <property type="entry name" value="CRBOXYPTASEC"/>
</dbReference>
<keyword evidence="11" id="KW-0333">Golgi apparatus</keyword>
<keyword evidence="4 15" id="KW-0121">Carboxypeptidase</keyword>
<dbReference type="InterPro" id="IPR018202">
    <property type="entry name" value="Ser_caboxypep_ser_AS"/>
</dbReference>
<organism evidence="16 17">
    <name type="scientific">Lasallia pustulata</name>
    <dbReference type="NCBI Taxonomy" id="136370"/>
    <lineage>
        <taxon>Eukaryota</taxon>
        <taxon>Fungi</taxon>
        <taxon>Dikarya</taxon>
        <taxon>Ascomycota</taxon>
        <taxon>Pezizomycotina</taxon>
        <taxon>Lecanoromycetes</taxon>
        <taxon>OSLEUM clade</taxon>
        <taxon>Umbilicariomycetidae</taxon>
        <taxon>Umbilicariales</taxon>
        <taxon>Umbilicariaceae</taxon>
        <taxon>Lasallia</taxon>
    </lineage>
</organism>
<keyword evidence="17" id="KW-1185">Reference proteome</keyword>
<dbReference type="Pfam" id="PF00450">
    <property type="entry name" value="Peptidase_S10"/>
    <property type="match status" value="1"/>
</dbReference>
<proteinExistence type="inferred from homology"/>
<evidence type="ECO:0000256" key="6">
    <source>
        <dbReference type="ARBA" id="ARBA00022692"/>
    </source>
</evidence>
<dbReference type="PANTHER" id="PTHR11802:SF190">
    <property type="entry name" value="PHEROMONE-PROCESSING CARBOXYPEPTIDASE KEX1"/>
    <property type="match status" value="1"/>
</dbReference>
<evidence type="ECO:0000256" key="2">
    <source>
        <dbReference type="ARBA" id="ARBA00004393"/>
    </source>
</evidence>
<evidence type="ECO:0000313" key="17">
    <source>
        <dbReference type="Proteomes" id="UP000192927"/>
    </source>
</evidence>
<evidence type="ECO:0000256" key="7">
    <source>
        <dbReference type="ARBA" id="ARBA00022703"/>
    </source>
</evidence>
<comment type="similarity">
    <text evidence="3 15">Belongs to the peptidase S10 family.</text>
</comment>
<evidence type="ECO:0000256" key="12">
    <source>
        <dbReference type="ARBA" id="ARBA00023136"/>
    </source>
</evidence>
<accession>A0A1W5DCK7</accession>
<dbReference type="SUPFAM" id="SSF53474">
    <property type="entry name" value="alpha/beta-Hydrolases"/>
    <property type="match status" value="1"/>
</dbReference>
<dbReference type="PANTHER" id="PTHR11802">
    <property type="entry name" value="SERINE PROTEASE FAMILY S10 SERINE CARBOXYPEPTIDASE"/>
    <property type="match status" value="1"/>
</dbReference>
<evidence type="ECO:0000256" key="8">
    <source>
        <dbReference type="ARBA" id="ARBA00022729"/>
    </source>
</evidence>
<comment type="subcellular location">
    <subcellularLocation>
        <location evidence="2">Golgi apparatus</location>
        <location evidence="2">trans-Golgi network membrane</location>
        <topology evidence="2">Single-pass type I membrane protein</topology>
    </subcellularLocation>
</comment>
<dbReference type="GO" id="GO:0004185">
    <property type="term" value="F:serine-type carboxypeptidase activity"/>
    <property type="evidence" value="ECO:0007669"/>
    <property type="project" value="UniProtKB-UniRule"/>
</dbReference>
<dbReference type="PROSITE" id="PS00131">
    <property type="entry name" value="CARBOXYPEPT_SER_SER"/>
    <property type="match status" value="1"/>
</dbReference>
<dbReference type="Gene3D" id="3.40.50.1820">
    <property type="entry name" value="alpha/beta hydrolase"/>
    <property type="match status" value="1"/>
</dbReference>
<name>A0A1W5DCK7_9LECA</name>
<evidence type="ECO:0000313" key="16">
    <source>
        <dbReference type="EMBL" id="SLM40888.1"/>
    </source>
</evidence>